<dbReference type="AlphaFoldDB" id="A0A3M2LPP6"/>
<feature type="region of interest" description="Disordered" evidence="1">
    <location>
        <begin position="354"/>
        <end position="412"/>
    </location>
</feature>
<sequence>MNIGDGFPLGRLARAFTTATTHEDQATRQSAERRVQAWTRVLEGKTDGTLTIGSRTPVAGLPAWVTLEVVRGGFATGRPLAGGPLLPHEAAVAPDRAAGFAHYLTDAGLAELNAMLDAADYEITVPEEAALLTVAWLLREGDRAGAFDVLDAIAPFADSLRFVPARRPGRPARDPEHVFRTSVGEARSSLLMRRTPPAIDAMQEALSVWNPFADRLLAHWLTTVVDGRVAASFPEDWRVRATELLAEYRVLAARHRLCSKPRRPKENSTILRTAMKDVVRGSALKRGLLQHAVDSMVARRGRPGSPEHAALRERQAAEAARPTHRALAAIAADRLAGLPQDDGLPDTAAFVHPVTEDEHARTRRSGVQGQADGRGDEAESSKNAPQREGERTSTATGPQRTDATPTGWSAVPDAASAGRLTAPDAVSAGRLAGPDAAAAGRPVGPDAAAAGRLVGSDGVPVGTAMPDVVVRAISQALSAPIGTLVDRRIVPSAEVLAGLAQQLVASTVAADYGDRALAALRSAAYRAFRGRRSLLLVNLESQVRFEELPWVHAVASRRGSGGDAARTAARATLTRLGGLTLGAFPGTIIPNRLVTEFAALAGQAELDAPFVEELAADIFMSTFSPKFVWAAEIAAELLDGSVYARYYGIDTAQLWTLRAIAESASRPTAGAWKSHAGLTSDPEWDAARKFAALCSSRAGARWGPGTSAKGRVIEQSQILTTHNLAVLAGPAGVTPEPGWPELARRAFAVMCARLVTAHRSPLPLRAVKDAAYAWRQALFFVSMADDAEPHVFAAWARDETERAFGPVATRTAPPTVGLDRVLAGLDHVLDGGGLDGDEAYPRRFLGWSGHWILGR</sequence>
<evidence type="ECO:0000313" key="3">
    <source>
        <dbReference type="Proteomes" id="UP000282674"/>
    </source>
</evidence>
<feature type="region of interest" description="Disordered" evidence="1">
    <location>
        <begin position="299"/>
        <end position="323"/>
    </location>
</feature>
<dbReference type="RefSeq" id="WP_122198587.1">
    <property type="nucleotide sequence ID" value="NZ_JBHSKC010000030.1"/>
</dbReference>
<dbReference type="EMBL" id="RFFG01000093">
    <property type="protein sequence ID" value="RMI38055.1"/>
    <property type="molecule type" value="Genomic_DNA"/>
</dbReference>
<feature type="compositionally biased region" description="Polar residues" evidence="1">
    <location>
        <begin position="392"/>
        <end position="407"/>
    </location>
</feature>
<comment type="caution">
    <text evidence="2">The sequence shown here is derived from an EMBL/GenBank/DDBJ whole genome shotgun (WGS) entry which is preliminary data.</text>
</comment>
<protein>
    <submittedName>
        <fullName evidence="2">Uncharacterized protein</fullName>
    </submittedName>
</protein>
<gene>
    <name evidence="2" type="ORF">EBO15_34050</name>
</gene>
<proteinExistence type="predicted"/>
<organism evidence="2 3">
    <name type="scientific">Actinomadura harenae</name>
    <dbReference type="NCBI Taxonomy" id="2483351"/>
    <lineage>
        <taxon>Bacteria</taxon>
        <taxon>Bacillati</taxon>
        <taxon>Actinomycetota</taxon>
        <taxon>Actinomycetes</taxon>
        <taxon>Streptosporangiales</taxon>
        <taxon>Thermomonosporaceae</taxon>
        <taxon>Actinomadura</taxon>
    </lineage>
</organism>
<keyword evidence="3" id="KW-1185">Reference proteome</keyword>
<evidence type="ECO:0000313" key="2">
    <source>
        <dbReference type="EMBL" id="RMI38055.1"/>
    </source>
</evidence>
<name>A0A3M2LPP6_9ACTN</name>
<evidence type="ECO:0000256" key="1">
    <source>
        <dbReference type="SAM" id="MobiDB-lite"/>
    </source>
</evidence>
<dbReference type="OrthoDB" id="5136203at2"/>
<dbReference type="Proteomes" id="UP000282674">
    <property type="component" value="Unassembled WGS sequence"/>
</dbReference>
<accession>A0A3M2LPP6</accession>
<reference evidence="2 3" key="1">
    <citation type="submission" date="2018-10" db="EMBL/GenBank/DDBJ databases">
        <title>Isolation from soil.</title>
        <authorList>
            <person name="Hu J."/>
        </authorList>
    </citation>
    <scope>NUCLEOTIDE SEQUENCE [LARGE SCALE GENOMIC DNA]</scope>
    <source>
        <strain evidence="2 3">NEAU-Ht49</strain>
    </source>
</reference>
<feature type="compositionally biased region" description="Basic and acidic residues" evidence="1">
    <location>
        <begin position="373"/>
        <end position="391"/>
    </location>
</feature>